<evidence type="ECO:0000313" key="15">
    <source>
        <dbReference type="EMBL" id="CFX24885.1"/>
    </source>
</evidence>
<dbReference type="Proteomes" id="UP000045545">
    <property type="component" value="Unassembled WGS sequence"/>
</dbReference>
<organism evidence="15 16">
    <name type="scientific">Syntrophomonas zehnderi OL-4</name>
    <dbReference type="NCBI Taxonomy" id="690567"/>
    <lineage>
        <taxon>Bacteria</taxon>
        <taxon>Bacillati</taxon>
        <taxon>Bacillota</taxon>
        <taxon>Clostridia</taxon>
        <taxon>Eubacteriales</taxon>
        <taxon>Syntrophomonadaceae</taxon>
        <taxon>Syntrophomonas</taxon>
    </lineage>
</organism>
<comment type="function">
    <text evidence="12 13">The RecF protein is involved in DNA metabolism; it is required for DNA replication and normal SOS inducibility. RecF binds preferentially to single-stranded, linear DNA. It also seems to bind ATP.</text>
</comment>
<sequence length="367" mass="41986">MVIKNLKINNFRNLKKVDLQPANGLNIVTGENAQGKTNLLEAIYVLSAGNSFRSGKDLQMINYGATRYQIKASYSCQSRDFIAALVFDGQTKNLLINQKKVQFSYPDSLKVVLFNPDDLFLIKGSPNKRRSFIDFILQQLSAEYSYDLVNYSKILKKRNLILKTEQTNKQGFTIINQLFIENAVKVIIKRINLVNIIDELAAPLFLEINGGRHEFRTKYAISFPVEDDKINQNILYKSLSEQMEKKLSEEIKRKQSLIGPQLDDINFYLDGKPAKVFASQGQQRNMVICLKLAEVYAFKKVKGYYPVFLLDEVLAELDENKRLLLLKHLEQAQFQSFLSAVNIDAQDDLKAAVFHIKNGQIKGEEKI</sequence>
<keyword evidence="16" id="KW-1185">Reference proteome</keyword>
<keyword evidence="6 12" id="KW-0547">Nucleotide-binding</keyword>
<keyword evidence="11 12" id="KW-0742">SOS response</keyword>
<evidence type="ECO:0000256" key="13">
    <source>
        <dbReference type="RuleBase" id="RU000578"/>
    </source>
</evidence>
<dbReference type="GO" id="GO:0000731">
    <property type="term" value="P:DNA synthesis involved in DNA repair"/>
    <property type="evidence" value="ECO:0007669"/>
    <property type="project" value="TreeGrafter"/>
</dbReference>
<dbReference type="OrthoDB" id="9803889at2"/>
<proteinExistence type="inferred from homology"/>
<keyword evidence="5 12" id="KW-0235">DNA replication</keyword>
<evidence type="ECO:0000256" key="2">
    <source>
        <dbReference type="ARBA" id="ARBA00008016"/>
    </source>
</evidence>
<keyword evidence="4 12" id="KW-0963">Cytoplasm</keyword>
<evidence type="ECO:0000256" key="10">
    <source>
        <dbReference type="ARBA" id="ARBA00023204"/>
    </source>
</evidence>
<gene>
    <name evidence="12" type="primary">recF</name>
    <name evidence="15" type="ORF">846</name>
</gene>
<keyword evidence="9 12" id="KW-0238">DNA-binding</keyword>
<dbReference type="GO" id="GO:0003697">
    <property type="term" value="F:single-stranded DNA binding"/>
    <property type="evidence" value="ECO:0007669"/>
    <property type="project" value="UniProtKB-UniRule"/>
</dbReference>
<name>A0A0E3W2V8_9FIRM</name>
<comment type="similarity">
    <text evidence="2 12 13">Belongs to the RecF family.</text>
</comment>
<comment type="subcellular location">
    <subcellularLocation>
        <location evidence="1 12 13">Cytoplasm</location>
    </subcellularLocation>
</comment>
<dbReference type="PANTHER" id="PTHR32182">
    <property type="entry name" value="DNA REPLICATION AND REPAIR PROTEIN RECF"/>
    <property type="match status" value="1"/>
</dbReference>
<dbReference type="RefSeq" id="WP_046496178.1">
    <property type="nucleotide sequence ID" value="NZ_CGIH01000012.1"/>
</dbReference>
<dbReference type="InterPro" id="IPR027417">
    <property type="entry name" value="P-loop_NTPase"/>
</dbReference>
<keyword evidence="8 12" id="KW-0067">ATP-binding</keyword>
<protein>
    <recommendedName>
        <fullName evidence="3 12">DNA replication and repair protein RecF</fullName>
    </recommendedName>
</protein>
<evidence type="ECO:0000313" key="16">
    <source>
        <dbReference type="Proteomes" id="UP000045545"/>
    </source>
</evidence>
<dbReference type="InterPro" id="IPR001238">
    <property type="entry name" value="DNA-binding_RecF"/>
</dbReference>
<evidence type="ECO:0000256" key="8">
    <source>
        <dbReference type="ARBA" id="ARBA00022840"/>
    </source>
</evidence>
<dbReference type="GO" id="GO:0009432">
    <property type="term" value="P:SOS response"/>
    <property type="evidence" value="ECO:0007669"/>
    <property type="project" value="UniProtKB-UniRule"/>
</dbReference>
<dbReference type="InterPro" id="IPR042174">
    <property type="entry name" value="RecF_2"/>
</dbReference>
<evidence type="ECO:0000256" key="5">
    <source>
        <dbReference type="ARBA" id="ARBA00022705"/>
    </source>
</evidence>
<dbReference type="Gene3D" id="1.20.1050.90">
    <property type="entry name" value="RecF/RecN/SMC, N-terminal domain"/>
    <property type="match status" value="1"/>
</dbReference>
<feature type="domain" description="RecF/RecN/SMC N-terminal" evidence="14">
    <location>
        <begin position="3"/>
        <end position="342"/>
    </location>
</feature>
<dbReference type="Gene3D" id="3.40.50.300">
    <property type="entry name" value="P-loop containing nucleotide triphosphate hydrolases"/>
    <property type="match status" value="1"/>
</dbReference>
<dbReference type="HAMAP" id="MF_00365">
    <property type="entry name" value="RecF"/>
    <property type="match status" value="1"/>
</dbReference>
<evidence type="ECO:0000256" key="9">
    <source>
        <dbReference type="ARBA" id="ARBA00023125"/>
    </source>
</evidence>
<reference evidence="15 16" key="1">
    <citation type="submission" date="2015-03" db="EMBL/GenBank/DDBJ databases">
        <authorList>
            <person name="Murphy D."/>
        </authorList>
    </citation>
    <scope>NUCLEOTIDE SEQUENCE [LARGE SCALE GENOMIC DNA]</scope>
    <source>
        <strain evidence="15 16">OL-4</strain>
    </source>
</reference>
<evidence type="ECO:0000256" key="12">
    <source>
        <dbReference type="HAMAP-Rule" id="MF_00365"/>
    </source>
</evidence>
<feature type="binding site" evidence="12">
    <location>
        <begin position="30"/>
        <end position="37"/>
    </location>
    <ligand>
        <name>ATP</name>
        <dbReference type="ChEBI" id="CHEBI:30616"/>
    </ligand>
</feature>
<evidence type="ECO:0000256" key="11">
    <source>
        <dbReference type="ARBA" id="ARBA00023236"/>
    </source>
</evidence>
<dbReference type="InterPro" id="IPR018078">
    <property type="entry name" value="DNA-binding_RecF_CS"/>
</dbReference>
<evidence type="ECO:0000259" key="14">
    <source>
        <dbReference type="Pfam" id="PF02463"/>
    </source>
</evidence>
<evidence type="ECO:0000256" key="6">
    <source>
        <dbReference type="ARBA" id="ARBA00022741"/>
    </source>
</evidence>
<evidence type="ECO:0000256" key="1">
    <source>
        <dbReference type="ARBA" id="ARBA00004496"/>
    </source>
</evidence>
<keyword evidence="7 12" id="KW-0227">DNA damage</keyword>
<dbReference type="InterPro" id="IPR003395">
    <property type="entry name" value="RecF/RecN/SMC_N"/>
</dbReference>
<keyword evidence="10 12" id="KW-0234">DNA repair</keyword>
<evidence type="ECO:0000256" key="7">
    <source>
        <dbReference type="ARBA" id="ARBA00022763"/>
    </source>
</evidence>
<dbReference type="SUPFAM" id="SSF52540">
    <property type="entry name" value="P-loop containing nucleoside triphosphate hydrolases"/>
    <property type="match status" value="1"/>
</dbReference>
<dbReference type="PROSITE" id="PS00618">
    <property type="entry name" value="RECF_2"/>
    <property type="match status" value="1"/>
</dbReference>
<dbReference type="GO" id="GO:0006260">
    <property type="term" value="P:DNA replication"/>
    <property type="evidence" value="ECO:0007669"/>
    <property type="project" value="UniProtKB-UniRule"/>
</dbReference>
<dbReference type="EMBL" id="CGIH01000012">
    <property type="protein sequence ID" value="CFX24885.1"/>
    <property type="molecule type" value="Genomic_DNA"/>
</dbReference>
<accession>A0A0E3W2V8</accession>
<evidence type="ECO:0000256" key="3">
    <source>
        <dbReference type="ARBA" id="ARBA00020170"/>
    </source>
</evidence>
<dbReference type="AlphaFoldDB" id="A0A0E3W2V8"/>
<dbReference type="Pfam" id="PF02463">
    <property type="entry name" value="SMC_N"/>
    <property type="match status" value="1"/>
</dbReference>
<dbReference type="GO" id="GO:0005524">
    <property type="term" value="F:ATP binding"/>
    <property type="evidence" value="ECO:0007669"/>
    <property type="project" value="UniProtKB-UniRule"/>
</dbReference>
<dbReference type="GO" id="GO:0005737">
    <property type="term" value="C:cytoplasm"/>
    <property type="evidence" value="ECO:0007669"/>
    <property type="project" value="UniProtKB-SubCell"/>
</dbReference>
<evidence type="ECO:0000256" key="4">
    <source>
        <dbReference type="ARBA" id="ARBA00022490"/>
    </source>
</evidence>
<dbReference type="PROSITE" id="PS00617">
    <property type="entry name" value="RECF_1"/>
    <property type="match status" value="1"/>
</dbReference>
<dbReference type="NCBIfam" id="TIGR00611">
    <property type="entry name" value="recf"/>
    <property type="match status" value="1"/>
</dbReference>
<dbReference type="GO" id="GO:0006302">
    <property type="term" value="P:double-strand break repair"/>
    <property type="evidence" value="ECO:0007669"/>
    <property type="project" value="TreeGrafter"/>
</dbReference>
<dbReference type="PANTHER" id="PTHR32182:SF0">
    <property type="entry name" value="DNA REPLICATION AND REPAIR PROTEIN RECF"/>
    <property type="match status" value="1"/>
</dbReference>
<dbReference type="STRING" id="690567.846"/>